<evidence type="ECO:0000313" key="1">
    <source>
        <dbReference type="EMBL" id="QJS11107.1"/>
    </source>
</evidence>
<reference evidence="1 2" key="1">
    <citation type="submission" date="2020-05" db="EMBL/GenBank/DDBJ databases">
        <authorList>
            <person name="Li K."/>
        </authorList>
    </citation>
    <scope>NUCLEOTIDE SEQUENCE [LARGE SCALE GENOMIC DNA]</scope>
    <source>
        <strain evidence="2">jing01</strain>
    </source>
</reference>
<protein>
    <submittedName>
        <fullName evidence="1">Uncharacterized protein</fullName>
    </submittedName>
</protein>
<dbReference type="Proteomes" id="UP000502641">
    <property type="component" value="Chromosome"/>
</dbReference>
<accession>A0A6M4PKM4</accession>
<dbReference type="AlphaFoldDB" id="A0A6M4PKM4"/>
<proteinExistence type="predicted"/>
<dbReference type="KEGG" id="sarg:HKX69_17685"/>
<evidence type="ECO:0000313" key="2">
    <source>
        <dbReference type="Proteomes" id="UP000502641"/>
    </source>
</evidence>
<name>A0A6M4PKM4_9ACTN</name>
<dbReference type="EMBL" id="CP053189">
    <property type="protein sequence ID" value="QJS11107.1"/>
    <property type="molecule type" value="Genomic_DNA"/>
</dbReference>
<sequence>MGDPRPGFGVTGADTEEILVVTDSRDPGQSAFRLDDDLPHTRRWAEEE</sequence>
<keyword evidence="2" id="KW-1185">Reference proteome</keyword>
<organism evidence="1 2">
    <name type="scientific">Streptomyces argyrophylli</name>
    <dbReference type="NCBI Taxonomy" id="2726118"/>
    <lineage>
        <taxon>Bacteria</taxon>
        <taxon>Bacillati</taxon>
        <taxon>Actinomycetota</taxon>
        <taxon>Actinomycetes</taxon>
        <taxon>Kitasatosporales</taxon>
        <taxon>Streptomycetaceae</taxon>
        <taxon>Streptomyces</taxon>
    </lineage>
</organism>
<gene>
    <name evidence="1" type="ORF">HKX69_17685</name>
</gene>